<feature type="compositionally biased region" description="Basic and acidic residues" evidence="1">
    <location>
        <begin position="111"/>
        <end position="122"/>
    </location>
</feature>
<organism evidence="2">
    <name type="scientific">Arundo donax</name>
    <name type="common">Giant reed</name>
    <name type="synonym">Donax arundinaceus</name>
    <dbReference type="NCBI Taxonomy" id="35708"/>
    <lineage>
        <taxon>Eukaryota</taxon>
        <taxon>Viridiplantae</taxon>
        <taxon>Streptophyta</taxon>
        <taxon>Embryophyta</taxon>
        <taxon>Tracheophyta</taxon>
        <taxon>Spermatophyta</taxon>
        <taxon>Magnoliopsida</taxon>
        <taxon>Liliopsida</taxon>
        <taxon>Poales</taxon>
        <taxon>Poaceae</taxon>
        <taxon>PACMAD clade</taxon>
        <taxon>Arundinoideae</taxon>
        <taxon>Arundineae</taxon>
        <taxon>Arundo</taxon>
    </lineage>
</organism>
<feature type="region of interest" description="Disordered" evidence="1">
    <location>
        <begin position="1"/>
        <end position="31"/>
    </location>
</feature>
<proteinExistence type="predicted"/>
<dbReference type="AlphaFoldDB" id="A0A0A9CYR9"/>
<feature type="region of interest" description="Disordered" evidence="1">
    <location>
        <begin position="67"/>
        <end position="152"/>
    </location>
</feature>
<dbReference type="EMBL" id="GBRH01216396">
    <property type="protein sequence ID" value="JAD81499.1"/>
    <property type="molecule type" value="Transcribed_RNA"/>
</dbReference>
<feature type="compositionally biased region" description="Low complexity" evidence="1">
    <location>
        <begin position="20"/>
        <end position="31"/>
    </location>
</feature>
<protein>
    <submittedName>
        <fullName evidence="2">Uncharacterized protein</fullName>
    </submittedName>
</protein>
<reference evidence="2" key="1">
    <citation type="submission" date="2014-09" db="EMBL/GenBank/DDBJ databases">
        <authorList>
            <person name="Magalhaes I.L.F."/>
            <person name="Oliveira U."/>
            <person name="Santos F.R."/>
            <person name="Vidigal T.H.D.A."/>
            <person name="Brescovit A.D."/>
            <person name="Santos A.J."/>
        </authorList>
    </citation>
    <scope>NUCLEOTIDE SEQUENCE</scope>
    <source>
        <tissue evidence="2">Shoot tissue taken approximately 20 cm above the soil surface</tissue>
    </source>
</reference>
<accession>A0A0A9CYR9</accession>
<reference evidence="2" key="2">
    <citation type="journal article" date="2015" name="Data Brief">
        <title>Shoot transcriptome of the giant reed, Arundo donax.</title>
        <authorList>
            <person name="Barrero R.A."/>
            <person name="Guerrero F.D."/>
            <person name="Moolhuijzen P."/>
            <person name="Goolsby J.A."/>
            <person name="Tidwell J."/>
            <person name="Bellgard S.E."/>
            <person name="Bellgard M.I."/>
        </authorList>
    </citation>
    <scope>NUCLEOTIDE SEQUENCE</scope>
    <source>
        <tissue evidence="2">Shoot tissue taken approximately 20 cm above the soil surface</tissue>
    </source>
</reference>
<evidence type="ECO:0000256" key="1">
    <source>
        <dbReference type="SAM" id="MobiDB-lite"/>
    </source>
</evidence>
<sequence>MSLSAGRSSSLKNDRYSIVSPPSFFTSTTSTDGATLNISAATASHAPVRLRDAASRRTPRAPLFVTRMPPRPAVASDSRRETTPLAGSRVAKRMPPACDLPPPRPWSNSSDRSKPSEREMRWKAFSASGSSLLPSAPPPRASGSRAGAGAARGAGTGDVFWNHGVLDEARDGDAGARVGVEQLADQLPGVRRDPRRAEEVTALHLPVHDNEVVVVERQAADEEHIEDDAAGPEVGLGAIVALPAEHLGGDVRRCAARGVEQPVAADVSGERAEPEVGDLEVASIIEEQVLGLEVAVVHPAAVAEVDGGDVLVEVPPRDVLPDAPSARDAGEELPATDELKRVDLGARGHHLVQLDDVGVGHHLLRHARALHLVLGQHLHHDAPPCAHVPHGVHPPEVAVPQHPPQLVLPLQHSLPVRRHRILHCHLSSDPSWTPELT</sequence>
<evidence type="ECO:0000313" key="2">
    <source>
        <dbReference type="EMBL" id="JAD81499.1"/>
    </source>
</evidence>
<name>A0A0A9CYR9_ARUDO</name>
<feature type="compositionally biased region" description="Polar residues" evidence="1">
    <location>
        <begin position="1"/>
        <end position="11"/>
    </location>
</feature>